<proteinExistence type="inferred from homology"/>
<evidence type="ECO:0000313" key="5">
    <source>
        <dbReference type="Proteomes" id="UP000334990"/>
    </source>
</evidence>
<dbReference type="AlphaFoldDB" id="A0A5M3VRE9"/>
<feature type="domain" description="SHSP" evidence="3">
    <location>
        <begin position="25"/>
        <end position="137"/>
    </location>
</feature>
<dbReference type="InterPro" id="IPR031107">
    <property type="entry name" value="Small_HSP"/>
</dbReference>
<gene>
    <name evidence="4" type="ORF">Acor_14400</name>
</gene>
<dbReference type="Pfam" id="PF00011">
    <property type="entry name" value="HSP20"/>
    <property type="match status" value="1"/>
</dbReference>
<keyword evidence="5" id="KW-1185">Reference proteome</keyword>
<organism evidence="4 5">
    <name type="scientific">Acrocarpospora corrugata</name>
    <dbReference type="NCBI Taxonomy" id="35763"/>
    <lineage>
        <taxon>Bacteria</taxon>
        <taxon>Bacillati</taxon>
        <taxon>Actinomycetota</taxon>
        <taxon>Actinomycetes</taxon>
        <taxon>Streptosporangiales</taxon>
        <taxon>Streptosporangiaceae</taxon>
        <taxon>Acrocarpospora</taxon>
    </lineage>
</organism>
<dbReference type="Proteomes" id="UP000334990">
    <property type="component" value="Unassembled WGS sequence"/>
</dbReference>
<evidence type="ECO:0000256" key="2">
    <source>
        <dbReference type="RuleBase" id="RU003616"/>
    </source>
</evidence>
<dbReference type="InterPro" id="IPR008978">
    <property type="entry name" value="HSP20-like_chaperone"/>
</dbReference>
<comment type="similarity">
    <text evidence="1 2">Belongs to the small heat shock protein (HSP20) family.</text>
</comment>
<comment type="caution">
    <text evidence="4">The sequence shown here is derived from an EMBL/GenBank/DDBJ whole genome shotgun (WGS) entry which is preliminary data.</text>
</comment>
<dbReference type="Gene3D" id="2.60.40.790">
    <property type="match status" value="1"/>
</dbReference>
<evidence type="ECO:0000259" key="3">
    <source>
        <dbReference type="PROSITE" id="PS01031"/>
    </source>
</evidence>
<reference evidence="4 5" key="1">
    <citation type="submission" date="2019-10" db="EMBL/GenBank/DDBJ databases">
        <title>Whole genome shotgun sequence of Acrocarpospora corrugata NBRC 13972.</title>
        <authorList>
            <person name="Ichikawa N."/>
            <person name="Kimura A."/>
            <person name="Kitahashi Y."/>
            <person name="Komaki H."/>
            <person name="Oguchi A."/>
        </authorList>
    </citation>
    <scope>NUCLEOTIDE SEQUENCE [LARGE SCALE GENOMIC DNA]</scope>
    <source>
        <strain evidence="4 5">NBRC 13972</strain>
    </source>
</reference>
<evidence type="ECO:0000313" key="4">
    <source>
        <dbReference type="EMBL" id="GER99376.1"/>
    </source>
</evidence>
<evidence type="ECO:0000256" key="1">
    <source>
        <dbReference type="PROSITE-ProRule" id="PRU00285"/>
    </source>
</evidence>
<dbReference type="EMBL" id="BLAD01000040">
    <property type="protein sequence ID" value="GER99376.1"/>
    <property type="molecule type" value="Genomic_DNA"/>
</dbReference>
<protein>
    <recommendedName>
        <fullName evidence="3">SHSP domain-containing protein</fullName>
    </recommendedName>
</protein>
<sequence>MMGTMSHRDRGFFPEILDMLQAPMVSMRPMGQGVRFEDFMRDGEYVLRAELPGVDPARDVEVTVSGGMMTVHAERHQEDKEGTRTEFSYGSMTRSISLPMGAMEDGINAVYDKGILEITVPIAENKQSGMRVPISTP</sequence>
<dbReference type="SUPFAM" id="SSF49764">
    <property type="entry name" value="HSP20-like chaperones"/>
    <property type="match status" value="1"/>
</dbReference>
<dbReference type="PROSITE" id="PS01031">
    <property type="entry name" value="SHSP"/>
    <property type="match status" value="1"/>
</dbReference>
<dbReference type="CDD" id="cd06464">
    <property type="entry name" value="ACD_sHsps-like"/>
    <property type="match status" value="1"/>
</dbReference>
<accession>A0A5M3VRE9</accession>
<dbReference type="PANTHER" id="PTHR11527">
    <property type="entry name" value="HEAT-SHOCK PROTEIN 20 FAMILY MEMBER"/>
    <property type="match status" value="1"/>
</dbReference>
<dbReference type="InterPro" id="IPR002068">
    <property type="entry name" value="A-crystallin/Hsp20_dom"/>
</dbReference>
<name>A0A5M3VRE9_9ACTN</name>